<proteinExistence type="predicted"/>
<dbReference type="InterPro" id="IPR051698">
    <property type="entry name" value="Transposase_11-like"/>
</dbReference>
<feature type="domain" description="Transposase IS4-like" evidence="1">
    <location>
        <begin position="106"/>
        <end position="345"/>
    </location>
</feature>
<dbReference type="GO" id="GO:0004803">
    <property type="term" value="F:transposase activity"/>
    <property type="evidence" value="ECO:0007669"/>
    <property type="project" value="InterPro"/>
</dbReference>
<dbReference type="GO" id="GO:0003677">
    <property type="term" value="F:DNA binding"/>
    <property type="evidence" value="ECO:0007669"/>
    <property type="project" value="InterPro"/>
</dbReference>
<keyword evidence="4" id="KW-1185">Reference proteome</keyword>
<accession>A0A367RB36</accession>
<dbReference type="EMBL" id="LXQD01000191">
    <property type="protein sequence ID" value="RCJ33101.1"/>
    <property type="molecule type" value="Genomic_DNA"/>
</dbReference>
<gene>
    <name evidence="3" type="ORF">A6770_41075</name>
</gene>
<protein>
    <submittedName>
        <fullName evidence="3">Transposase</fullName>
    </submittedName>
</protein>
<dbReference type="InterPro" id="IPR047647">
    <property type="entry name" value="ISAs1_transpos"/>
</dbReference>
<comment type="caution">
    <text evidence="3">The sequence shown here is derived from an EMBL/GenBank/DDBJ whole genome shotgun (WGS) entry which is preliminary data.</text>
</comment>
<dbReference type="InterPro" id="IPR002559">
    <property type="entry name" value="Transposase_11"/>
</dbReference>
<dbReference type="PANTHER" id="PTHR30298">
    <property type="entry name" value="H REPEAT-ASSOCIATED PREDICTED TRANSPOSASE"/>
    <property type="match status" value="1"/>
</dbReference>
<evidence type="ECO:0000313" key="3">
    <source>
        <dbReference type="EMBL" id="RCJ33101.1"/>
    </source>
</evidence>
<organism evidence="3 4">
    <name type="scientific">Nostoc minutum NIES-26</name>
    <dbReference type="NCBI Taxonomy" id="1844469"/>
    <lineage>
        <taxon>Bacteria</taxon>
        <taxon>Bacillati</taxon>
        <taxon>Cyanobacteriota</taxon>
        <taxon>Cyanophyceae</taxon>
        <taxon>Nostocales</taxon>
        <taxon>Nostocaceae</taxon>
        <taxon>Nostoc</taxon>
    </lineage>
</organism>
<feature type="domain" description="H repeat-associated protein N-terminal" evidence="2">
    <location>
        <begin position="11"/>
        <end position="97"/>
    </location>
</feature>
<dbReference type="GO" id="GO:0006313">
    <property type="term" value="P:DNA transposition"/>
    <property type="evidence" value="ECO:0007669"/>
    <property type="project" value="InterPro"/>
</dbReference>
<evidence type="ECO:0000313" key="4">
    <source>
        <dbReference type="Proteomes" id="UP000252107"/>
    </source>
</evidence>
<name>A0A367RB36_9NOSO</name>
<dbReference type="AlphaFoldDB" id="A0A367RB36"/>
<evidence type="ECO:0000259" key="1">
    <source>
        <dbReference type="Pfam" id="PF01609"/>
    </source>
</evidence>
<dbReference type="Pfam" id="PF13808">
    <property type="entry name" value="DDE_Tnp_1_assoc"/>
    <property type="match status" value="1"/>
</dbReference>
<dbReference type="NCBIfam" id="NF033564">
    <property type="entry name" value="transpos_ISAs1"/>
    <property type="match status" value="1"/>
</dbReference>
<sequence length="377" mass="42731">MKLKPKITIADHFAVMEDPRIDRTLRHKLIDIITIAMCAVICGADSWVAIEMYGCAKYEWLKTFLELPNGIPSHDTFARVFAQLNPQQFQECFLNWMKSTYKVTEGEVIAIDGKTLCGSYDKGSDQSAIQIVSAWATANKLVLGQVKVDDKSNEMTAIPELIKVLELSGCIVTIDAIGCQKEIVKLIASKEADYIITLKQNQGNLYNEVEQLFKQAISNNFEGFEHSTYATQSESHSRKDLHHYLMLSNITKSLDPEQKWANFNSVGMVEYIRTLNGKTTVETRYFISSLTQSAQEFALGVRSHWGIENSLHWILDVALREDDCRIRKDNAPQNFAILRQIAVNLLGKEKRVKRGVKNKQFLAAMDNNYLARVLELA</sequence>
<reference evidence="3" key="1">
    <citation type="submission" date="2016-04" db="EMBL/GenBank/DDBJ databases">
        <authorList>
            <person name="Tabuchi Yagui T.R."/>
        </authorList>
    </citation>
    <scope>NUCLEOTIDE SEQUENCE [LARGE SCALE GENOMIC DNA]</scope>
    <source>
        <strain evidence="3">NIES-26</strain>
    </source>
</reference>
<dbReference type="Pfam" id="PF01609">
    <property type="entry name" value="DDE_Tnp_1"/>
    <property type="match status" value="1"/>
</dbReference>
<evidence type="ECO:0000259" key="2">
    <source>
        <dbReference type="Pfam" id="PF13808"/>
    </source>
</evidence>
<dbReference type="InterPro" id="IPR032806">
    <property type="entry name" value="YbfD_N"/>
</dbReference>
<dbReference type="Proteomes" id="UP000252107">
    <property type="component" value="Unassembled WGS sequence"/>
</dbReference>
<dbReference type="PANTHER" id="PTHR30298:SF0">
    <property type="entry name" value="PROTEIN YBFL-RELATED"/>
    <property type="match status" value="1"/>
</dbReference>